<dbReference type="AlphaFoldDB" id="A0AB74UQJ8"/>
<name>A0AB74UQJ8_9GAMM</name>
<dbReference type="RefSeq" id="WP_395120038.1">
    <property type="nucleotide sequence ID" value="NZ_CP170721.1"/>
</dbReference>
<organism evidence="2">
    <name type="scientific">Rhodanobacter sp. FW102-FHT14D07</name>
    <dbReference type="NCBI Taxonomy" id="3351462"/>
    <lineage>
        <taxon>Bacteria</taxon>
        <taxon>Pseudomonadati</taxon>
        <taxon>Pseudomonadota</taxon>
        <taxon>Gammaproteobacteria</taxon>
        <taxon>Lysobacterales</taxon>
        <taxon>Rhodanobacteraceae</taxon>
        <taxon>Rhodanobacter</taxon>
    </lineage>
</organism>
<reference evidence="2" key="1">
    <citation type="submission" date="2024-10" db="EMBL/GenBank/DDBJ databases">
        <authorList>
            <person name="Lesea H.P."/>
            <person name="Kuehl J.V."/>
            <person name="Chandonia J.-M."/>
        </authorList>
    </citation>
    <scope>NUCLEOTIDE SEQUENCE</scope>
    <source>
        <strain evidence="2">FW102-FHT14D07</strain>
    </source>
</reference>
<accession>A0AB74UQJ8</accession>
<gene>
    <name evidence="2" type="ORF">ACFYG5_01155</name>
</gene>
<evidence type="ECO:0000313" key="2">
    <source>
        <dbReference type="EMBL" id="XIA18775.1"/>
    </source>
</evidence>
<protein>
    <recommendedName>
        <fullName evidence="3">Transposase</fullName>
    </recommendedName>
</protein>
<evidence type="ECO:0008006" key="3">
    <source>
        <dbReference type="Google" id="ProtNLM"/>
    </source>
</evidence>
<dbReference type="EMBL" id="CP170721">
    <property type="protein sequence ID" value="XIA18775.1"/>
    <property type="molecule type" value="Genomic_DNA"/>
</dbReference>
<evidence type="ECO:0000256" key="1">
    <source>
        <dbReference type="SAM" id="MobiDB-lite"/>
    </source>
</evidence>
<feature type="region of interest" description="Disordered" evidence="1">
    <location>
        <begin position="56"/>
        <end position="81"/>
    </location>
</feature>
<proteinExistence type="predicted"/>
<sequence length="81" mass="9183">MSPGTNVAERCSAYRTHVEQAITRDELNSIRLHIQRQHTYGTERFREAVEAQLSRRAGPAKIGRSRKSAPAPESAYCPLFR</sequence>